<name>A0A291LHE9_9CAUD</name>
<accession>A0A291LHE9</accession>
<evidence type="ECO:0000313" key="2">
    <source>
        <dbReference type="Proteomes" id="UP000230725"/>
    </source>
</evidence>
<reference evidence="1 2" key="1">
    <citation type="submission" date="2017-08" db="EMBL/GenBank/DDBJ databases">
        <authorList>
            <person name="Jones O.D."/>
            <person name="Rapp I.M."/>
            <person name="Layton S."/>
            <person name="Bhuiyan S."/>
            <person name="Kim T."/>
            <person name="Hughes L.E."/>
            <person name="Garlena R.A."/>
            <person name="Russell D.A."/>
            <person name="Pope W.H."/>
            <person name="Jacobs-Sera D."/>
            <person name="Hendrix R.W."/>
            <person name="Hatfull G.F."/>
        </authorList>
    </citation>
    <scope>NUCLEOTIDE SEQUENCE [LARGE SCALE GENOMIC DNA]</scope>
</reference>
<keyword evidence="2" id="KW-1185">Reference proteome</keyword>
<organism evidence="1 2">
    <name type="scientific">Streptomyces phage Diane</name>
    <dbReference type="NCBI Taxonomy" id="2041207"/>
    <lineage>
        <taxon>Viruses</taxon>
        <taxon>Duplodnaviria</taxon>
        <taxon>Heunggongvirae</taxon>
        <taxon>Uroviricota</taxon>
        <taxon>Caudoviricetes</taxon>
        <taxon>Arquatrovirinae</taxon>
        <taxon>Omarvirus</taxon>
        <taxon>Omarvirus diane</taxon>
    </lineage>
</organism>
<proteinExistence type="predicted"/>
<evidence type="ECO:0000313" key="1">
    <source>
        <dbReference type="EMBL" id="ATI18832.1"/>
    </source>
</evidence>
<dbReference type="EMBL" id="MF766046">
    <property type="protein sequence ID" value="ATI18832.1"/>
    <property type="molecule type" value="Genomic_DNA"/>
</dbReference>
<gene>
    <name evidence="1" type="ORF">SEA_DIANE_48</name>
</gene>
<dbReference type="Proteomes" id="UP000230725">
    <property type="component" value="Segment"/>
</dbReference>
<protein>
    <submittedName>
        <fullName evidence="1">Uncharacterized protein</fullName>
    </submittedName>
</protein>
<sequence length="77" mass="8547">MTAPSEKPRAGRRGYDGGLPSFLEHLNAISDVCGTCYGHRLIWCPICWGFDGCWTCHHQLKVPCPDCAGGNLLPWSW</sequence>